<evidence type="ECO:0000313" key="1">
    <source>
        <dbReference type="EMBL" id="MFC4034172.1"/>
    </source>
</evidence>
<gene>
    <name evidence="1" type="ORF">ACFO3J_22230</name>
</gene>
<dbReference type="RefSeq" id="WP_386431852.1">
    <property type="nucleotide sequence ID" value="NZ_JBHSBB010000014.1"/>
</dbReference>
<reference evidence="2" key="1">
    <citation type="journal article" date="2019" name="Int. J. Syst. Evol. Microbiol.">
        <title>The Global Catalogue of Microorganisms (GCM) 10K type strain sequencing project: providing services to taxonomists for standard genome sequencing and annotation.</title>
        <authorList>
            <consortium name="The Broad Institute Genomics Platform"/>
            <consortium name="The Broad Institute Genome Sequencing Center for Infectious Disease"/>
            <person name="Wu L."/>
            <person name="Ma J."/>
        </authorList>
    </citation>
    <scope>NUCLEOTIDE SEQUENCE [LARGE SCALE GENOMIC DNA]</scope>
    <source>
        <strain evidence="2">CGMCC 4.7237</strain>
    </source>
</reference>
<sequence length="181" mass="19075">MPDHGARAREAMELQRGWYGEPLGDLFRRVIADLGLNQVRLAGVLGLSAPMLSQLMSGQRAKIGNPAVVQRLQALQELALQVAEGGIGVMEASERMAEIRESTGTSVLSTTHSSSGAGTPAPARQVVRGIQAVLRSVASAGEIEAAAHSLAPAYPHLAEFLRVYGGGRTSDAVAHYEAHQD</sequence>
<evidence type="ECO:0000313" key="2">
    <source>
        <dbReference type="Proteomes" id="UP001595765"/>
    </source>
</evidence>
<proteinExistence type="predicted"/>
<dbReference type="Proteomes" id="UP001595765">
    <property type="component" value="Unassembled WGS sequence"/>
</dbReference>
<protein>
    <submittedName>
        <fullName evidence="1">Helix-turn-helix domain-containing protein</fullName>
    </submittedName>
</protein>
<dbReference type="EMBL" id="JBHSBB010000014">
    <property type="protein sequence ID" value="MFC4034172.1"/>
    <property type="molecule type" value="Genomic_DNA"/>
</dbReference>
<name>A0ABV8HT83_9ACTN</name>
<comment type="caution">
    <text evidence="1">The sequence shown here is derived from an EMBL/GenBank/DDBJ whole genome shotgun (WGS) entry which is preliminary data.</text>
</comment>
<keyword evidence="2" id="KW-1185">Reference proteome</keyword>
<organism evidence="1 2">
    <name type="scientific">Streptomyces polygonati</name>
    <dbReference type="NCBI Taxonomy" id="1617087"/>
    <lineage>
        <taxon>Bacteria</taxon>
        <taxon>Bacillati</taxon>
        <taxon>Actinomycetota</taxon>
        <taxon>Actinomycetes</taxon>
        <taxon>Kitasatosporales</taxon>
        <taxon>Streptomycetaceae</taxon>
        <taxon>Streptomyces</taxon>
    </lineage>
</organism>
<dbReference type="SUPFAM" id="SSF47413">
    <property type="entry name" value="lambda repressor-like DNA-binding domains"/>
    <property type="match status" value="1"/>
</dbReference>
<dbReference type="InterPro" id="IPR010982">
    <property type="entry name" value="Lambda_DNA-bd_dom_sf"/>
</dbReference>
<accession>A0ABV8HT83</accession>